<dbReference type="InterPro" id="IPR011453">
    <property type="entry name" value="DUF1559"/>
</dbReference>
<dbReference type="PANTHER" id="PTHR30093:SF2">
    <property type="entry name" value="TYPE II SECRETION SYSTEM PROTEIN H"/>
    <property type="match status" value="1"/>
</dbReference>
<gene>
    <name evidence="2" type="primary">xcpT_7</name>
    <name evidence="2" type="ORF">OJF2_33680</name>
</gene>
<dbReference type="NCBIfam" id="TIGR04294">
    <property type="entry name" value="pre_pil_HX9DG"/>
    <property type="match status" value="1"/>
</dbReference>
<dbReference type="PANTHER" id="PTHR30093">
    <property type="entry name" value="GENERAL SECRETION PATHWAY PROTEIN G"/>
    <property type="match status" value="1"/>
</dbReference>
<reference evidence="2 3" key="1">
    <citation type="submission" date="2019-08" db="EMBL/GenBank/DDBJ databases">
        <title>Deep-cultivation of Planctomycetes and their phenomic and genomic characterization uncovers novel biology.</title>
        <authorList>
            <person name="Wiegand S."/>
            <person name="Jogler M."/>
            <person name="Boedeker C."/>
            <person name="Pinto D."/>
            <person name="Vollmers J."/>
            <person name="Rivas-Marin E."/>
            <person name="Kohn T."/>
            <person name="Peeters S.H."/>
            <person name="Heuer A."/>
            <person name="Rast P."/>
            <person name="Oberbeckmann S."/>
            <person name="Bunk B."/>
            <person name="Jeske O."/>
            <person name="Meyerdierks A."/>
            <person name="Storesund J.E."/>
            <person name="Kallscheuer N."/>
            <person name="Luecker S."/>
            <person name="Lage O.M."/>
            <person name="Pohl T."/>
            <person name="Merkel B.J."/>
            <person name="Hornburger P."/>
            <person name="Mueller R.-W."/>
            <person name="Bruemmer F."/>
            <person name="Labrenz M."/>
            <person name="Spormann A.M."/>
            <person name="Op den Camp H."/>
            <person name="Overmann J."/>
            <person name="Amann R."/>
            <person name="Jetten M.S.M."/>
            <person name="Mascher T."/>
            <person name="Medema M.H."/>
            <person name="Devos D.P."/>
            <person name="Kaster A.-K."/>
            <person name="Ovreas L."/>
            <person name="Rohde M."/>
            <person name="Galperin M.Y."/>
            <person name="Jogler C."/>
        </authorList>
    </citation>
    <scope>NUCLEOTIDE SEQUENCE [LARGE SCALE GENOMIC DNA]</scope>
    <source>
        <strain evidence="2 3">OJF2</strain>
    </source>
</reference>
<dbReference type="EMBL" id="CP042997">
    <property type="protein sequence ID" value="QEH34823.1"/>
    <property type="molecule type" value="Genomic_DNA"/>
</dbReference>
<protein>
    <submittedName>
        <fullName evidence="2">Type II secretion system protein G</fullName>
    </submittedName>
</protein>
<organism evidence="2 3">
    <name type="scientific">Aquisphaera giovannonii</name>
    <dbReference type="NCBI Taxonomy" id="406548"/>
    <lineage>
        <taxon>Bacteria</taxon>
        <taxon>Pseudomonadati</taxon>
        <taxon>Planctomycetota</taxon>
        <taxon>Planctomycetia</taxon>
        <taxon>Isosphaerales</taxon>
        <taxon>Isosphaeraceae</taxon>
        <taxon>Aquisphaera</taxon>
    </lineage>
</organism>
<accession>A0A5B9W2J6</accession>
<dbReference type="Pfam" id="PF07963">
    <property type="entry name" value="N_methyl"/>
    <property type="match status" value="1"/>
</dbReference>
<dbReference type="KEGG" id="agv:OJF2_33680"/>
<dbReference type="AlphaFoldDB" id="A0A5B9W2J6"/>
<evidence type="ECO:0000313" key="3">
    <source>
        <dbReference type="Proteomes" id="UP000324233"/>
    </source>
</evidence>
<sequence length="352" mass="37472">MSTPCPRTAGRRRPGFTLIELLVVIAIIAVLIALLLPAVQSAREAARRAQCTNNLKQIGLAAANYEAATSSYPPAMLFTFPSIGFQSMVHLCPYLEQGAIYNATNFSLAYFFPANYTIAGTGFSTLFCPSDPSAFATNPLQYGPPTYMQFHSHYSGVVGPWNAWGAVAGPTGLPITDPALPTYAKGTIIAGGNIRVSSVTDGTSNTMMYTENGHGVFTQSSQGYLHQWNVGQPTDWCLETRFPPNWGRHYSDPANDPSNTALAQWAAYDAMSFHPGGVNAAFCDGSVRFLKDTIDSWTIPAPQINGLPTGTSRASAPGGEDYGLTVATGAKVGVYQALSTRAGGEVLSADQY</sequence>
<proteinExistence type="predicted"/>
<keyword evidence="3" id="KW-1185">Reference proteome</keyword>
<dbReference type="RefSeq" id="WP_148594694.1">
    <property type="nucleotide sequence ID" value="NZ_CP042997.1"/>
</dbReference>
<evidence type="ECO:0000313" key="2">
    <source>
        <dbReference type="EMBL" id="QEH34823.1"/>
    </source>
</evidence>
<dbReference type="NCBIfam" id="TIGR02532">
    <property type="entry name" value="IV_pilin_GFxxxE"/>
    <property type="match status" value="1"/>
</dbReference>
<name>A0A5B9W2J6_9BACT</name>
<evidence type="ECO:0000259" key="1">
    <source>
        <dbReference type="Pfam" id="PF07596"/>
    </source>
</evidence>
<dbReference type="InterPro" id="IPR027558">
    <property type="entry name" value="Pre_pil_HX9DG_C"/>
</dbReference>
<dbReference type="OrthoDB" id="249432at2"/>
<dbReference type="Gene3D" id="3.30.700.10">
    <property type="entry name" value="Glycoprotein, Type 4 Pilin"/>
    <property type="match status" value="1"/>
</dbReference>
<dbReference type="InterPro" id="IPR012902">
    <property type="entry name" value="N_methyl_site"/>
</dbReference>
<dbReference type="Pfam" id="PF07596">
    <property type="entry name" value="SBP_bac_10"/>
    <property type="match status" value="1"/>
</dbReference>
<feature type="domain" description="DUF1559" evidence="1">
    <location>
        <begin position="40"/>
        <end position="295"/>
    </location>
</feature>
<dbReference type="Proteomes" id="UP000324233">
    <property type="component" value="Chromosome"/>
</dbReference>
<dbReference type="SUPFAM" id="SSF54523">
    <property type="entry name" value="Pili subunits"/>
    <property type="match status" value="1"/>
</dbReference>
<dbReference type="InterPro" id="IPR045584">
    <property type="entry name" value="Pilin-like"/>
</dbReference>